<organism evidence="6">
    <name type="scientific">Siphoviridae sp. ct0Wl9</name>
    <dbReference type="NCBI Taxonomy" id="2827763"/>
    <lineage>
        <taxon>Viruses</taxon>
        <taxon>Duplodnaviria</taxon>
        <taxon>Heunggongvirae</taxon>
        <taxon>Uroviricota</taxon>
        <taxon>Caudoviricetes</taxon>
    </lineage>
</organism>
<feature type="coiled-coil region" evidence="2">
    <location>
        <begin position="291"/>
        <end position="366"/>
    </location>
</feature>
<name>A0A8S5T8S4_9CAUD</name>
<feature type="domain" description="Phage tail tape measure protein" evidence="5">
    <location>
        <begin position="4"/>
        <end position="129"/>
    </location>
</feature>
<reference evidence="6" key="1">
    <citation type="journal article" date="2021" name="Proc. Natl. Acad. Sci. U.S.A.">
        <title>A Catalog of Tens of Thousands of Viruses from Human Metagenomes Reveals Hidden Associations with Chronic Diseases.</title>
        <authorList>
            <person name="Tisza M.J."/>
            <person name="Buck C.B."/>
        </authorList>
    </citation>
    <scope>NUCLEOTIDE SEQUENCE</scope>
    <source>
        <strain evidence="6">Ct0Wl9</strain>
    </source>
</reference>
<evidence type="ECO:0000256" key="2">
    <source>
        <dbReference type="SAM" id="Coils"/>
    </source>
</evidence>
<feature type="transmembrane region" description="Helical" evidence="4">
    <location>
        <begin position="216"/>
        <end position="236"/>
    </location>
</feature>
<dbReference type="EMBL" id="BK032775">
    <property type="protein sequence ID" value="DAF59649.1"/>
    <property type="molecule type" value="Genomic_DNA"/>
</dbReference>
<keyword evidence="1" id="KW-1188">Viral release from host cell</keyword>
<feature type="region of interest" description="Disordered" evidence="3">
    <location>
        <begin position="964"/>
        <end position="986"/>
    </location>
</feature>
<proteinExistence type="predicted"/>
<evidence type="ECO:0000256" key="3">
    <source>
        <dbReference type="SAM" id="MobiDB-lite"/>
    </source>
</evidence>
<accession>A0A8S5T8S4</accession>
<keyword evidence="1" id="KW-1245">Viral tail assembly</keyword>
<dbReference type="Pfam" id="PF10145">
    <property type="entry name" value="PhageMin_Tail"/>
    <property type="match status" value="1"/>
</dbReference>
<keyword evidence="4" id="KW-1133">Transmembrane helix</keyword>
<protein>
    <submittedName>
        <fullName evidence="6">Tail tape measure protein</fullName>
    </submittedName>
</protein>
<dbReference type="NCBIfam" id="TIGR01760">
    <property type="entry name" value="tape_meas_TP901"/>
    <property type="match status" value="1"/>
</dbReference>
<dbReference type="GO" id="GO:0098003">
    <property type="term" value="P:viral tail assembly"/>
    <property type="evidence" value="ECO:0007669"/>
    <property type="project" value="UniProtKB-KW"/>
</dbReference>
<dbReference type="PANTHER" id="PTHR23159">
    <property type="entry name" value="CENTROSOMAL PROTEIN 2"/>
    <property type="match status" value="1"/>
</dbReference>
<evidence type="ECO:0000259" key="5">
    <source>
        <dbReference type="Pfam" id="PF10145"/>
    </source>
</evidence>
<feature type="coiled-coil region" evidence="2">
    <location>
        <begin position="161"/>
        <end position="188"/>
    </location>
</feature>
<feature type="compositionally biased region" description="Low complexity" evidence="3">
    <location>
        <begin position="970"/>
        <end position="985"/>
    </location>
</feature>
<evidence type="ECO:0000313" key="6">
    <source>
        <dbReference type="EMBL" id="DAF59649.1"/>
    </source>
</evidence>
<keyword evidence="2" id="KW-0175">Coiled coil</keyword>
<feature type="compositionally biased region" description="Polar residues" evidence="3">
    <location>
        <begin position="1017"/>
        <end position="1027"/>
    </location>
</feature>
<evidence type="ECO:0000256" key="1">
    <source>
        <dbReference type="ARBA" id="ARBA00022465"/>
    </source>
</evidence>
<evidence type="ECO:0000256" key="4">
    <source>
        <dbReference type="SAM" id="Phobius"/>
    </source>
</evidence>
<dbReference type="InterPro" id="IPR010090">
    <property type="entry name" value="Phage_tape_meas"/>
</dbReference>
<feature type="coiled-coil region" evidence="2">
    <location>
        <begin position="809"/>
        <end position="914"/>
    </location>
</feature>
<sequence>MLSNETANNFAVSSGQLANSLGIVSSTASAMGNSMEETLGMLTSITEQTRNSSKAARGLNSIFNNLAQVLDDASSNGKKITEIFDSLNISMYDNEGQLLSSYKLLGKLADKWNTLDTNTKNYIASTIAGTNQLNNFLALMNNFEHAVEATETAINSAGSASKENEKYMESLEAKVQKLRASFQELSSDIVDSELVKGILNIGNALLDLGKTPMGNFIIQAGLISGVLWGGTGLISAMKIIPNLLGKVSTKVTGINKILTLTPSKLFVIGAALSAILFAYQKIKEYFEQNDLNYLQEQIESNSQELESTKQRLEEINEIPWYDRTPDIIKEREELEELQKQLEETLKKEKEQAYEAAKKKVEKENVEVEFASAYTGEGSFSLTKDYVDYSGKIYNDIESAWQDAFQAISDSLYAAGYGVLDADGRITVFKDHLQDAIEMAKRSGFAVEEVSSQYLDGADKFEKAANGIRGLIEAFKEGKISEEDFKLAVESNEESLQSWISVIEAYEEQGEKAPDSLYDMVSALKESQLALRVAENLAKGFAGQVALSTEELNTIVSQLSESDAALDEFSSYVEVTNGKINVLRMGLLKAAEAGSILAQELLKAILLAQDAEIYTSATDDYAANAAMLRNKGNKEFDRIVEGLRQSGSVLGFNLNLEEKEFMGGGSASQVAEDILEPLKEELEKKEHKIFLLDKQDQVGNANEIINIYKDAQRAVSSYADMLRQQNYAEDSEEIRELQEIWWGYQDEINSIYDKIDERAEESRQAQEESAKEATERMSKYYEDLVDKYNDEASAIQALADVMEDYFDSEIQKIDDQINALNESNEKLKDQIELEEKLDNLAKAKNQKVLVYQDGQYQYVSDIDAVSEAEKEYEDYQREQSLNDKIEALENEKDILKEYKDQWADLANEYELQQNRRLIAEQLGIDIEKMNFEDMASNAEKFAERYLKAMEKAAEAAEKLEKLKERLDNAQSSSSGTGSSNISSVSSDKGYKITSNKGLNFVHNASSGSTMTGGDGSKWTKNPDGSTTIVDKDGVKHTVKKYASGSLNTNRGLSLVGENGPELRVLNSGDGIIPSEVTKNLWNWGKISPSALLNKGLSNTMVTIQNLNLPNVHNAQDFAQHIKNNFWRKTVQFSTSKN</sequence>
<feature type="coiled-coil region" evidence="2">
    <location>
        <begin position="755"/>
        <end position="782"/>
    </location>
</feature>
<keyword evidence="4" id="KW-0812">Transmembrane</keyword>
<feature type="transmembrane region" description="Helical" evidence="4">
    <location>
        <begin position="257"/>
        <end position="279"/>
    </location>
</feature>
<dbReference type="PANTHER" id="PTHR23159:SF31">
    <property type="entry name" value="CENTROSOME-ASSOCIATED PROTEIN CEP250 ISOFORM X1"/>
    <property type="match status" value="1"/>
</dbReference>
<feature type="region of interest" description="Disordered" evidence="3">
    <location>
        <begin position="1004"/>
        <end position="1029"/>
    </location>
</feature>
<keyword evidence="4" id="KW-0472">Membrane</keyword>